<name>A0A8J7GV28_9ACTN</name>
<sequence>MYRWTAVMGLEQWNKALLEDVMARGQAGVPLYLYVDRELLGKLSGLEPAKAVSEFVRDFQAHAGREPFRRGAEAAQRWRRLGFAGAPPLAAHLAMTVLAVTEEPVGPYGIYRRQNQLLGLDAVATAPPGYDHHVPVLWQVWNDWLDGPGAAYGARTARAHPRWTLQGWARSQGLIRHSERRFIEEFLDESAFPGDGAPPVQEFLEWLRYRGATAFGLLQRFAHESTREILQEVLADEAKRWRRDGFRVRLSSPRRGLLQYDEWEGVFSGVIEVAPAWHGVPLDIGHGQSQEFDSFDRYAIVGIDTPAAQLLEIGYLHELTDRTAVQFGGREIYVFRNDPSLGGRLQCRGIDQPTTCHVLAHRRQTAKVAAALREAGLRAVPQAADVAGWSWFLDLRLDPESDLLTSLNLARFGAASGQRISVVGGLPIGPHTYLVGGEPDVDLPVGGLSSVRFDGEMLSIAPNQRRVSLSEFIPEPGDHVFSSEFGRIRFQTISFARETARTGRLARPIRPHDAGYEFGEPARDGAAHAASLSGADLRGVSIPEALTVRCPPGGECLVLTAEGDIRQVWPSTPQWLREIGLEPASVDVMHTIRSSFSHAAYFVVRSGLQHVKHVLAIPSGAARLPGHARSQSRQDLVPEFVAERGWRWVGEPDKGMARVLEAAMRRRQTAPPEPPMQHVELPLRADVTHAVDPRNPYDDVLKWLSEREDGRASYDAFAESWSWACGRYDMQSSAGQARSALLTLMRLGHVEPDWSRRQVAVSPAVLVALPAAAGLHVLAGARPLRLLERIDDPDDDDPAVAAAVISLTVHYRNPRTAAGQPLGPTVVYVEWDGGCRDRVRAGLGVLGVSLSGQVPVRLLEMQPSLDQAVVVGQQMEVSPGADPHRWSPTPSGGWQWVQRNTDAPSGFYQYTVNGQKKHAWRDAEGIMTLVSSQNGQWLARASYGHTELLTHDPIARRLLAPANARLPELIDRALTLRTGLPPCRGRLGRADQPCLVYENVDAPTAHQVAALLKQDLRDSDGTLVFKR</sequence>
<dbReference type="AlphaFoldDB" id="A0A8J7GV28"/>
<keyword evidence="2" id="KW-1185">Reference proteome</keyword>
<protein>
    <submittedName>
        <fullName evidence="1">Uncharacterized protein</fullName>
    </submittedName>
</protein>
<comment type="caution">
    <text evidence="1">The sequence shown here is derived from an EMBL/GenBank/DDBJ whole genome shotgun (WGS) entry which is preliminary data.</text>
</comment>
<evidence type="ECO:0000313" key="2">
    <source>
        <dbReference type="Proteomes" id="UP000622552"/>
    </source>
</evidence>
<gene>
    <name evidence="1" type="ORF">IW245_005228</name>
</gene>
<dbReference type="EMBL" id="JADOUF010000001">
    <property type="protein sequence ID" value="MBG6139034.1"/>
    <property type="molecule type" value="Genomic_DNA"/>
</dbReference>
<reference evidence="1" key="1">
    <citation type="submission" date="2020-11" db="EMBL/GenBank/DDBJ databases">
        <title>Sequencing the genomes of 1000 actinobacteria strains.</title>
        <authorList>
            <person name="Klenk H.-P."/>
        </authorList>
    </citation>
    <scope>NUCLEOTIDE SEQUENCE</scope>
    <source>
        <strain evidence="1">DSM 45356</strain>
    </source>
</reference>
<accession>A0A8J7GV28</accession>
<organism evidence="1 2">
    <name type="scientific">Longispora fulva</name>
    <dbReference type="NCBI Taxonomy" id="619741"/>
    <lineage>
        <taxon>Bacteria</taxon>
        <taxon>Bacillati</taxon>
        <taxon>Actinomycetota</taxon>
        <taxon>Actinomycetes</taxon>
        <taxon>Micromonosporales</taxon>
        <taxon>Micromonosporaceae</taxon>
        <taxon>Longispora</taxon>
    </lineage>
</organism>
<dbReference type="RefSeq" id="WP_197005729.1">
    <property type="nucleotide sequence ID" value="NZ_BONS01000011.1"/>
</dbReference>
<dbReference type="Proteomes" id="UP000622552">
    <property type="component" value="Unassembled WGS sequence"/>
</dbReference>
<proteinExistence type="predicted"/>
<evidence type="ECO:0000313" key="1">
    <source>
        <dbReference type="EMBL" id="MBG6139034.1"/>
    </source>
</evidence>